<dbReference type="Proteomes" id="UP000433737">
    <property type="component" value="Unassembled WGS sequence"/>
</dbReference>
<protein>
    <recommendedName>
        <fullName evidence="3">Phage tail protein</fullName>
    </recommendedName>
</protein>
<dbReference type="AlphaFoldDB" id="A0AAX3JCH8"/>
<reference evidence="1 2" key="1">
    <citation type="submission" date="2019-10" db="EMBL/GenBank/DDBJ databases">
        <authorList>
            <person name="Karimi E."/>
        </authorList>
    </citation>
    <scope>NUCLEOTIDE SEQUENCE [LARGE SCALE GENOMIC DNA]</scope>
    <source>
        <strain evidence="1">Pantoea sp. 111</strain>
    </source>
</reference>
<evidence type="ECO:0000313" key="1">
    <source>
        <dbReference type="EMBL" id="VXC60777.1"/>
    </source>
</evidence>
<accession>A0AAX3JCH8</accession>
<gene>
    <name evidence="1" type="ORF">PANT111_560101</name>
</gene>
<name>A0AAX3JCH8_9GAMM</name>
<comment type="caution">
    <text evidence="1">The sequence shown here is derived from an EMBL/GenBank/DDBJ whole genome shotgun (WGS) entry which is preliminary data.</text>
</comment>
<evidence type="ECO:0008006" key="3">
    <source>
        <dbReference type="Google" id="ProtNLM"/>
    </source>
</evidence>
<sequence length="363" mass="40992">MIRNWVKDRLTKEKQGSELWSGFANALQDIFEDTVEPILERITNRKSYYTMDKDDLTLRMGEYGRFFIVAETTDTSRPVLLAQRLDEVHFKGTDKPITSTFWREFDNLPVSWQELYAPVDQELAPYGTFFTTKEGLPIAEAKYGEFFLTSRAQISVALNELYERYGYLEQGEAVQKLLTQFEQIIAPLLPLHIVFDGVALFISFEMSADAENIRLISAGIDYQAKMSYADLQSEIKNLHMATQHRYDIPAVPLRQVKRCERYDMFAADAWTNDYRARPDAAPAPIDIASAASDSRARLFNEGGVQYIAIQKGDSQGVTATGTDGSSVTMAFPFDGMPDFVLALPDDGNGSSTITTLFYEQFVA</sequence>
<dbReference type="EMBL" id="CABWMH010000052">
    <property type="protein sequence ID" value="VXC60777.1"/>
    <property type="molecule type" value="Genomic_DNA"/>
</dbReference>
<organism evidence="1 2">
    <name type="scientific">Pantoea brenneri</name>
    <dbReference type="NCBI Taxonomy" id="472694"/>
    <lineage>
        <taxon>Bacteria</taxon>
        <taxon>Pseudomonadati</taxon>
        <taxon>Pseudomonadota</taxon>
        <taxon>Gammaproteobacteria</taxon>
        <taxon>Enterobacterales</taxon>
        <taxon>Erwiniaceae</taxon>
        <taxon>Pantoea</taxon>
    </lineage>
</organism>
<evidence type="ECO:0000313" key="2">
    <source>
        <dbReference type="Proteomes" id="UP000433737"/>
    </source>
</evidence>
<proteinExistence type="predicted"/>
<dbReference type="RefSeq" id="WP_159224272.1">
    <property type="nucleotide sequence ID" value="NZ_LR733503.1"/>
</dbReference>